<dbReference type="InterPro" id="IPR029030">
    <property type="entry name" value="Caspase-like_dom_sf"/>
</dbReference>
<evidence type="ECO:0000313" key="3">
    <source>
        <dbReference type="EMBL" id="KAA9027864.1"/>
    </source>
</evidence>
<dbReference type="EMBL" id="VYQA01000011">
    <property type="protein sequence ID" value="KAA9027864.1"/>
    <property type="molecule type" value="Genomic_DNA"/>
</dbReference>
<dbReference type="Pfam" id="PF00656">
    <property type="entry name" value="Peptidase_C14"/>
    <property type="match status" value="1"/>
</dbReference>
<dbReference type="PANTHER" id="PTHR22576:SF37">
    <property type="entry name" value="MUCOSA-ASSOCIATED LYMPHOID TISSUE LYMPHOMA TRANSLOCATION PROTEIN 1"/>
    <property type="match status" value="1"/>
</dbReference>
<organism evidence="3 4">
    <name type="scientific">Sphingobium limneticum</name>
    <dbReference type="NCBI Taxonomy" id="1007511"/>
    <lineage>
        <taxon>Bacteria</taxon>
        <taxon>Pseudomonadati</taxon>
        <taxon>Pseudomonadota</taxon>
        <taxon>Alphaproteobacteria</taxon>
        <taxon>Sphingomonadales</taxon>
        <taxon>Sphingomonadaceae</taxon>
        <taxon>Sphingobium</taxon>
    </lineage>
</organism>
<sequence length="329" mass="36002">MGKGRKALVVGIDYYQDLEQLSGCVDDAHKVKAVLDRNTDAGQTKNFQTNILTGTGPNDIVTRKQLKEEIRDLFSGDEEVALLYFAGHGHIEATGGYLCATDTETGDDGLPMGEVLKLANDSKVSNKIILLDSCYSGIAGTAENDPRFAELSHGLTILTASSEKQYALETDEGGVFTTLLVDALEGAAANLVGEITPGSVYAHIDQSLGSWGRQRPIFRTNVNSFVSLRQVQPPISLEDLRAISGLFPTADFEFDLDPTFEPDRPIEGVTVDPIEENTRRLAILQNLNRVNLVVPVGTKHMYHAAIESRSCRLTILGEHYRRLVVKEQI</sequence>
<protein>
    <submittedName>
        <fullName evidence="3">Caspase family protein</fullName>
    </submittedName>
</protein>
<dbReference type="Gene3D" id="3.40.50.1460">
    <property type="match status" value="1"/>
</dbReference>
<dbReference type="SUPFAM" id="SSF52129">
    <property type="entry name" value="Caspase-like"/>
    <property type="match status" value="1"/>
</dbReference>
<gene>
    <name evidence="3" type="ORF">F4U95_14980</name>
    <name evidence="2" type="ORF">F4U96_14855</name>
</gene>
<dbReference type="EMBL" id="VYQB01000011">
    <property type="protein sequence ID" value="KAA9014939.1"/>
    <property type="molecule type" value="Genomic_DNA"/>
</dbReference>
<dbReference type="GO" id="GO:0004197">
    <property type="term" value="F:cysteine-type endopeptidase activity"/>
    <property type="evidence" value="ECO:0007669"/>
    <property type="project" value="InterPro"/>
</dbReference>
<dbReference type="RefSeq" id="WP_120251162.1">
    <property type="nucleotide sequence ID" value="NZ_JBNNIY010000010.1"/>
</dbReference>
<dbReference type="InterPro" id="IPR052039">
    <property type="entry name" value="Caspase-related_regulators"/>
</dbReference>
<dbReference type="Proteomes" id="UP000326364">
    <property type="component" value="Unassembled WGS sequence"/>
</dbReference>
<dbReference type="Proteomes" id="UP000325933">
    <property type="component" value="Unassembled WGS sequence"/>
</dbReference>
<evidence type="ECO:0000313" key="5">
    <source>
        <dbReference type="Proteomes" id="UP000326364"/>
    </source>
</evidence>
<dbReference type="PANTHER" id="PTHR22576">
    <property type="entry name" value="MUCOSA ASSOCIATED LYMPHOID TISSUE LYMPHOMA TRANSLOCATION PROTEIN 1/PARACASPASE"/>
    <property type="match status" value="1"/>
</dbReference>
<accession>A0A5J5HYN2</accession>
<evidence type="ECO:0000313" key="4">
    <source>
        <dbReference type="Proteomes" id="UP000325933"/>
    </source>
</evidence>
<proteinExistence type="predicted"/>
<dbReference type="GO" id="GO:0006508">
    <property type="term" value="P:proteolysis"/>
    <property type="evidence" value="ECO:0007669"/>
    <property type="project" value="InterPro"/>
</dbReference>
<dbReference type="AlphaFoldDB" id="A0A5J5HYN2"/>
<comment type="caution">
    <text evidence="3">The sequence shown here is derived from an EMBL/GenBank/DDBJ whole genome shotgun (WGS) entry which is preliminary data.</text>
</comment>
<feature type="domain" description="Peptidase C14 caspase" evidence="1">
    <location>
        <begin position="5"/>
        <end position="219"/>
    </location>
</feature>
<evidence type="ECO:0000313" key="2">
    <source>
        <dbReference type="EMBL" id="KAA9014939.1"/>
    </source>
</evidence>
<keyword evidence="5" id="KW-1185">Reference proteome</keyword>
<evidence type="ECO:0000259" key="1">
    <source>
        <dbReference type="Pfam" id="PF00656"/>
    </source>
</evidence>
<reference evidence="4 5" key="1">
    <citation type="submission" date="2019-09" db="EMBL/GenBank/DDBJ databases">
        <authorList>
            <person name="Feng G."/>
        </authorList>
    </citation>
    <scope>NUCLEOTIDE SEQUENCE [LARGE SCALE GENOMIC DNA]</scope>
    <source>
        <strain evidence="3 4">KACC 19283</strain>
        <strain evidence="2 5">KACC 19284</strain>
    </source>
</reference>
<name>A0A5J5HYN2_9SPHN</name>
<dbReference type="InterPro" id="IPR011600">
    <property type="entry name" value="Pept_C14_caspase"/>
</dbReference>